<gene>
    <name evidence="1" type="ORF">MLD38_021183</name>
</gene>
<comment type="caution">
    <text evidence="1">The sequence shown here is derived from an EMBL/GenBank/DDBJ whole genome shotgun (WGS) entry which is preliminary data.</text>
</comment>
<dbReference type="EMBL" id="CM042885">
    <property type="protein sequence ID" value="KAI4365173.1"/>
    <property type="molecule type" value="Genomic_DNA"/>
</dbReference>
<accession>A0ACB9QEQ3</accession>
<protein>
    <submittedName>
        <fullName evidence="1">Uncharacterized protein</fullName>
    </submittedName>
</protein>
<sequence>MIVSRLEEIAAVEQRFKVENGKDGLDRLQGSKEGKKGQLGADVEIYEVSPSFSIMTSTKTVGNTLEHIEFRDQNLKQLLKDIVWAWQGSSMHPGTRISYL</sequence>
<organism evidence="1 2">
    <name type="scientific">Melastoma candidum</name>
    <dbReference type="NCBI Taxonomy" id="119954"/>
    <lineage>
        <taxon>Eukaryota</taxon>
        <taxon>Viridiplantae</taxon>
        <taxon>Streptophyta</taxon>
        <taxon>Embryophyta</taxon>
        <taxon>Tracheophyta</taxon>
        <taxon>Spermatophyta</taxon>
        <taxon>Magnoliopsida</taxon>
        <taxon>eudicotyledons</taxon>
        <taxon>Gunneridae</taxon>
        <taxon>Pentapetalae</taxon>
        <taxon>rosids</taxon>
        <taxon>malvids</taxon>
        <taxon>Myrtales</taxon>
        <taxon>Melastomataceae</taxon>
        <taxon>Melastomatoideae</taxon>
        <taxon>Melastomateae</taxon>
        <taxon>Melastoma</taxon>
    </lineage>
</organism>
<keyword evidence="2" id="KW-1185">Reference proteome</keyword>
<name>A0ACB9QEQ3_9MYRT</name>
<evidence type="ECO:0000313" key="1">
    <source>
        <dbReference type="EMBL" id="KAI4365173.1"/>
    </source>
</evidence>
<reference evidence="2" key="1">
    <citation type="journal article" date="2023" name="Front. Plant Sci.">
        <title>Chromosomal-level genome assembly of Melastoma candidum provides insights into trichome evolution.</title>
        <authorList>
            <person name="Zhong Y."/>
            <person name="Wu W."/>
            <person name="Sun C."/>
            <person name="Zou P."/>
            <person name="Liu Y."/>
            <person name="Dai S."/>
            <person name="Zhou R."/>
        </authorList>
    </citation>
    <scope>NUCLEOTIDE SEQUENCE [LARGE SCALE GENOMIC DNA]</scope>
</reference>
<proteinExistence type="predicted"/>
<evidence type="ECO:0000313" key="2">
    <source>
        <dbReference type="Proteomes" id="UP001057402"/>
    </source>
</evidence>
<dbReference type="Proteomes" id="UP001057402">
    <property type="component" value="Chromosome 6"/>
</dbReference>